<protein>
    <submittedName>
        <fullName evidence="1">Uncharacterized protein</fullName>
    </submittedName>
</protein>
<name>A0A9P8P581_9ASCO</name>
<dbReference type="RefSeq" id="XP_046060621.1">
    <property type="nucleotide sequence ID" value="XM_046204593.1"/>
</dbReference>
<gene>
    <name evidence="1" type="ORF">OGAPHI_003601</name>
</gene>
<accession>A0A9P8P581</accession>
<reference evidence="1" key="1">
    <citation type="journal article" date="2021" name="Open Biol.">
        <title>Shared evolutionary footprints suggest mitochondrial oxidative damage underlies multiple complex I losses in fungi.</title>
        <authorList>
            <person name="Schikora-Tamarit M.A."/>
            <person name="Marcet-Houben M."/>
            <person name="Nosek J."/>
            <person name="Gabaldon T."/>
        </authorList>
    </citation>
    <scope>NUCLEOTIDE SEQUENCE</scope>
    <source>
        <strain evidence="1">CBS6075</strain>
    </source>
</reference>
<dbReference type="Proteomes" id="UP000769157">
    <property type="component" value="Unassembled WGS sequence"/>
</dbReference>
<keyword evidence="2" id="KW-1185">Reference proteome</keyword>
<comment type="caution">
    <text evidence="1">The sequence shown here is derived from an EMBL/GenBank/DDBJ whole genome shotgun (WGS) entry which is preliminary data.</text>
</comment>
<evidence type="ECO:0000313" key="2">
    <source>
        <dbReference type="Proteomes" id="UP000769157"/>
    </source>
</evidence>
<evidence type="ECO:0000313" key="1">
    <source>
        <dbReference type="EMBL" id="KAH3665417.1"/>
    </source>
</evidence>
<organism evidence="1 2">
    <name type="scientific">Ogataea philodendri</name>
    <dbReference type="NCBI Taxonomy" id="1378263"/>
    <lineage>
        <taxon>Eukaryota</taxon>
        <taxon>Fungi</taxon>
        <taxon>Dikarya</taxon>
        <taxon>Ascomycota</taxon>
        <taxon>Saccharomycotina</taxon>
        <taxon>Pichiomycetes</taxon>
        <taxon>Pichiales</taxon>
        <taxon>Pichiaceae</taxon>
        <taxon>Ogataea</taxon>
    </lineage>
</organism>
<reference evidence="1" key="2">
    <citation type="submission" date="2021-01" db="EMBL/GenBank/DDBJ databases">
        <authorList>
            <person name="Schikora-Tamarit M.A."/>
        </authorList>
    </citation>
    <scope>NUCLEOTIDE SEQUENCE</scope>
    <source>
        <strain evidence="1">CBS6075</strain>
    </source>
</reference>
<sequence>MKNYIPKPFYPVNLRPLGKDPAHFVDFFLCKKLRLPSDAFFLDMFKWKLDDDLDVTNSGRFNAVTNDGALSCADEGGFDDPDP</sequence>
<proteinExistence type="predicted"/>
<dbReference type="EMBL" id="JAEUBE010000295">
    <property type="protein sequence ID" value="KAH3665417.1"/>
    <property type="molecule type" value="Genomic_DNA"/>
</dbReference>
<dbReference type="GeneID" id="70235566"/>
<dbReference type="AlphaFoldDB" id="A0A9P8P581"/>